<accession>A0A0L6VP42</accession>
<evidence type="ECO:0000313" key="2">
    <source>
        <dbReference type="Proteomes" id="UP000037035"/>
    </source>
</evidence>
<dbReference type="VEuPathDB" id="FungiDB:VP01_1276g4"/>
<sequence length="161" mass="18451">MAPSKFPELVVQVIKHLNPGKVLRYSGQKRHFRCKSLPVFLAKSARPGAQMRGGRTCWGRRQPAAQSPVCCGAAGERGVKCADCSDPSHTDERNPRVHRWKLRFLRTCCFVCRGWLDVSQAFLFQNVYLQRTKSFLLVSLVILVLIDNNNHHQYHIYTQNE</sequence>
<gene>
    <name evidence="1" type="ORF">VP01_1276g4</name>
</gene>
<name>A0A0L6VP42_9BASI</name>
<organism evidence="1 2">
    <name type="scientific">Puccinia sorghi</name>
    <dbReference type="NCBI Taxonomy" id="27349"/>
    <lineage>
        <taxon>Eukaryota</taxon>
        <taxon>Fungi</taxon>
        <taxon>Dikarya</taxon>
        <taxon>Basidiomycota</taxon>
        <taxon>Pucciniomycotina</taxon>
        <taxon>Pucciniomycetes</taxon>
        <taxon>Pucciniales</taxon>
        <taxon>Pucciniaceae</taxon>
        <taxon>Puccinia</taxon>
    </lineage>
</organism>
<reference evidence="1 2" key="1">
    <citation type="submission" date="2015-08" db="EMBL/GenBank/DDBJ databases">
        <title>Next Generation Sequencing and Analysis of the Genome of Puccinia sorghi L Schw, the Causal Agent of Maize Common Rust.</title>
        <authorList>
            <person name="Rochi L."/>
            <person name="Burguener G."/>
            <person name="Darino M."/>
            <person name="Turjanski A."/>
            <person name="Kreff E."/>
            <person name="Dieguez M.J."/>
            <person name="Sacco F."/>
        </authorList>
    </citation>
    <scope>NUCLEOTIDE SEQUENCE [LARGE SCALE GENOMIC DNA]</scope>
    <source>
        <strain evidence="1 2">RO10H11247</strain>
    </source>
</reference>
<dbReference type="Proteomes" id="UP000037035">
    <property type="component" value="Unassembled WGS sequence"/>
</dbReference>
<proteinExistence type="predicted"/>
<protein>
    <submittedName>
        <fullName evidence="1">Uncharacterized protein</fullName>
    </submittedName>
</protein>
<dbReference type="AlphaFoldDB" id="A0A0L6VP42"/>
<evidence type="ECO:0000313" key="1">
    <source>
        <dbReference type="EMBL" id="KNZ62387.1"/>
    </source>
</evidence>
<dbReference type="EMBL" id="LAVV01003076">
    <property type="protein sequence ID" value="KNZ62387.1"/>
    <property type="molecule type" value="Genomic_DNA"/>
</dbReference>
<comment type="caution">
    <text evidence="1">The sequence shown here is derived from an EMBL/GenBank/DDBJ whole genome shotgun (WGS) entry which is preliminary data.</text>
</comment>
<keyword evidence="2" id="KW-1185">Reference proteome</keyword>